<feature type="domain" description="BTB" evidence="1">
    <location>
        <begin position="149"/>
        <end position="208"/>
    </location>
</feature>
<dbReference type="InterPro" id="IPR000210">
    <property type="entry name" value="BTB/POZ_dom"/>
</dbReference>
<evidence type="ECO:0000259" key="1">
    <source>
        <dbReference type="PROSITE" id="PS50097"/>
    </source>
</evidence>
<proteinExistence type="predicted"/>
<dbReference type="OrthoDB" id="684045at2759"/>
<dbReference type="EMBL" id="PDUG01000005">
    <property type="protein sequence ID" value="PIC25080.1"/>
    <property type="molecule type" value="Genomic_DNA"/>
</dbReference>
<dbReference type="PANTHER" id="PTHR22744:SF14">
    <property type="entry name" value="BTB DOMAIN-CONTAINING PROTEIN-RELATED"/>
    <property type="match status" value="1"/>
</dbReference>
<dbReference type="Gene3D" id="3.30.710.10">
    <property type="entry name" value="Potassium Channel Kv1.1, Chain A"/>
    <property type="match status" value="1"/>
</dbReference>
<dbReference type="PROSITE" id="PS50097">
    <property type="entry name" value="BTB"/>
    <property type="match status" value="1"/>
</dbReference>
<sequence length="341" mass="39794">MATPVAAINEYESKIKLLYLQQIEVDRASKHSLKWVVLGGFMMQSAPNETLPLVMLSWFFECDEVKNQGFDGLTGRITVQVNNGTTWTNSAIDCDLTRSVHDVRLNIDIPPFAGPLQALQMRYQFNLIPYSNILPEVHIDPIFEASDKTDVVLLVDGMKLHVNKSYLAMHSDFFQSLFMGNFAENSMEEIPIKDVNYRDFHALLKVVYPRPEFPNDRTCEKLLELADRFLMPGVTDHVEQHLLTNTQLENDRCLWMADRYSLQKLREHCISRIRCSQDLTIIRNSSVFCEYSDFTKARILDKIIDKVEWDEFKRECFDHHHSMNRRTNCVGQIDYKRVRFQ</sequence>
<dbReference type="STRING" id="1611254.A0A2G5TCU8"/>
<dbReference type="CDD" id="cd18186">
    <property type="entry name" value="BTB_POZ_ZBTB_KLHL-like"/>
    <property type="match status" value="1"/>
</dbReference>
<name>A0A2G5TCU8_9PELO</name>
<comment type="caution">
    <text evidence="2">The sequence shown here is derived from an EMBL/GenBank/DDBJ whole genome shotgun (WGS) entry which is preliminary data.</text>
</comment>
<gene>
    <name evidence="2" type="primary">Cnig_chr_V.g18152</name>
    <name evidence="2" type="ORF">B9Z55_018152</name>
</gene>
<evidence type="ECO:0000313" key="2">
    <source>
        <dbReference type="EMBL" id="PIC25080.1"/>
    </source>
</evidence>
<keyword evidence="3" id="KW-1185">Reference proteome</keyword>
<reference evidence="3" key="1">
    <citation type="submission" date="2017-10" db="EMBL/GenBank/DDBJ databases">
        <title>Rapid genome shrinkage in a self-fertile nematode reveals novel sperm competition proteins.</title>
        <authorList>
            <person name="Yin D."/>
            <person name="Schwarz E.M."/>
            <person name="Thomas C.G."/>
            <person name="Felde R.L."/>
            <person name="Korf I.F."/>
            <person name="Cutter A.D."/>
            <person name="Schartner C.M."/>
            <person name="Ralston E.J."/>
            <person name="Meyer B.J."/>
            <person name="Haag E.S."/>
        </authorList>
    </citation>
    <scope>NUCLEOTIDE SEQUENCE [LARGE SCALE GENOMIC DNA]</scope>
    <source>
        <strain evidence="3">JU1422</strain>
    </source>
</reference>
<evidence type="ECO:0000313" key="3">
    <source>
        <dbReference type="Proteomes" id="UP000230233"/>
    </source>
</evidence>
<protein>
    <recommendedName>
        <fullName evidence="1">BTB domain-containing protein</fullName>
    </recommendedName>
</protein>
<dbReference type="PANTHER" id="PTHR22744">
    <property type="entry name" value="HELIX LOOP HELIX PROTEIN 21-RELATED"/>
    <property type="match status" value="1"/>
</dbReference>
<dbReference type="InterPro" id="IPR011333">
    <property type="entry name" value="SKP1/BTB/POZ_sf"/>
</dbReference>
<dbReference type="Pfam" id="PF00651">
    <property type="entry name" value="BTB"/>
    <property type="match status" value="1"/>
</dbReference>
<dbReference type="SUPFAM" id="SSF54695">
    <property type="entry name" value="POZ domain"/>
    <property type="match status" value="1"/>
</dbReference>
<dbReference type="Proteomes" id="UP000230233">
    <property type="component" value="Chromosome V"/>
</dbReference>
<accession>A0A2G5TCU8</accession>
<dbReference type="SMART" id="SM00225">
    <property type="entry name" value="BTB"/>
    <property type="match status" value="1"/>
</dbReference>
<dbReference type="AlphaFoldDB" id="A0A2G5TCU8"/>
<organism evidence="2 3">
    <name type="scientific">Caenorhabditis nigoni</name>
    <dbReference type="NCBI Taxonomy" id="1611254"/>
    <lineage>
        <taxon>Eukaryota</taxon>
        <taxon>Metazoa</taxon>
        <taxon>Ecdysozoa</taxon>
        <taxon>Nematoda</taxon>
        <taxon>Chromadorea</taxon>
        <taxon>Rhabditida</taxon>
        <taxon>Rhabditina</taxon>
        <taxon>Rhabditomorpha</taxon>
        <taxon>Rhabditoidea</taxon>
        <taxon>Rhabditidae</taxon>
        <taxon>Peloderinae</taxon>
        <taxon>Caenorhabditis</taxon>
    </lineage>
</organism>